<dbReference type="Gene3D" id="2.30.30.40">
    <property type="entry name" value="SH3 Domains"/>
    <property type="match status" value="1"/>
</dbReference>
<dbReference type="PROSITE" id="PS00107">
    <property type="entry name" value="PROTEIN_KINASE_ATP"/>
    <property type="match status" value="1"/>
</dbReference>
<evidence type="ECO:0000256" key="6">
    <source>
        <dbReference type="ARBA" id="ARBA00022679"/>
    </source>
</evidence>
<dbReference type="Proteomes" id="UP000694548">
    <property type="component" value="Chromosome sgr03"/>
</dbReference>
<dbReference type="GeneTree" id="ENSGT00940000159629"/>
<dbReference type="Gene3D" id="1.10.510.10">
    <property type="entry name" value="Transferase(Phosphotransferase) domain 1"/>
    <property type="match status" value="1"/>
</dbReference>
<keyword evidence="10 15" id="KW-0067">ATP-binding</keyword>
<comment type="similarity">
    <text evidence="2 15">Belongs to the protein kinase superfamily. STE Ser/Thr protein kinase family. MAP kinase kinase kinase subfamily.</text>
</comment>
<protein>
    <recommendedName>
        <fullName evidence="15">Mitogen-activated protein kinase kinase kinase</fullName>
        <ecNumber evidence="15">2.7.11.25</ecNumber>
    </recommendedName>
</protein>
<feature type="region of interest" description="Disordered" evidence="20">
    <location>
        <begin position="531"/>
        <end position="554"/>
    </location>
</feature>
<dbReference type="FunFam" id="2.30.30.40:FF:000169">
    <property type="entry name" value="Mitogen-activated protein kinase kinase kinase"/>
    <property type="match status" value="1"/>
</dbReference>
<feature type="domain" description="SH3" evidence="21">
    <location>
        <begin position="42"/>
        <end position="106"/>
    </location>
</feature>
<feature type="region of interest" description="Disordered" evidence="20">
    <location>
        <begin position="591"/>
        <end position="629"/>
    </location>
</feature>
<feature type="binding site" evidence="17">
    <location>
        <begin position="139"/>
        <end position="147"/>
    </location>
    <ligand>
        <name>ATP</name>
        <dbReference type="ChEBI" id="CHEBI:30616"/>
    </ligand>
</feature>
<keyword evidence="8 15" id="KW-0547">Nucleotide-binding</keyword>
<evidence type="ECO:0000256" key="10">
    <source>
        <dbReference type="ARBA" id="ARBA00022840"/>
    </source>
</evidence>
<evidence type="ECO:0000256" key="12">
    <source>
        <dbReference type="ARBA" id="ARBA00048329"/>
    </source>
</evidence>
<dbReference type="InterPro" id="IPR017441">
    <property type="entry name" value="Protein_kinase_ATP_BS"/>
</dbReference>
<evidence type="ECO:0000256" key="18">
    <source>
        <dbReference type="PROSITE-ProRule" id="PRU00192"/>
    </source>
</evidence>
<comment type="subunit">
    <text evidence="14">Homodimer. Interacts with TLR4.</text>
</comment>
<keyword evidence="5" id="KW-0597">Phosphoprotein</keyword>
<evidence type="ECO:0000256" key="8">
    <source>
        <dbReference type="ARBA" id="ARBA00022741"/>
    </source>
</evidence>
<evidence type="ECO:0000256" key="17">
    <source>
        <dbReference type="PIRSR" id="PIRSR000556-2"/>
    </source>
</evidence>
<keyword evidence="7" id="KW-0677">Repeat</keyword>
<dbReference type="InterPro" id="IPR051681">
    <property type="entry name" value="Ser/Thr_Kinases-Pseudokinases"/>
</dbReference>
<feature type="binding site" evidence="17 19">
    <location>
        <position position="160"/>
    </location>
    <ligand>
        <name>ATP</name>
        <dbReference type="ChEBI" id="CHEBI:30616"/>
    </ligand>
</feature>
<dbReference type="InterPro" id="IPR036028">
    <property type="entry name" value="SH3-like_dom_sf"/>
</dbReference>
<evidence type="ECO:0000256" key="15">
    <source>
        <dbReference type="PIRNR" id="PIRNR000556"/>
    </source>
</evidence>
<keyword evidence="24" id="KW-1185">Reference proteome</keyword>
<dbReference type="PROSITE" id="PS50011">
    <property type="entry name" value="PROTEIN_KINASE_DOM"/>
    <property type="match status" value="1"/>
</dbReference>
<evidence type="ECO:0000313" key="24">
    <source>
        <dbReference type="Proteomes" id="UP000694548"/>
    </source>
</evidence>
<evidence type="ECO:0000256" key="7">
    <source>
        <dbReference type="ARBA" id="ARBA00022737"/>
    </source>
</evidence>
<dbReference type="Ensembl" id="ENSNFUT00015000959.1">
    <property type="protein sequence ID" value="ENSNFUP00015000875.1"/>
    <property type="gene ID" value="ENSNFUG00015000528.1"/>
</dbReference>
<reference evidence="23" key="3">
    <citation type="submission" date="2025-09" db="UniProtKB">
        <authorList>
            <consortium name="Ensembl"/>
        </authorList>
    </citation>
    <scope>IDENTIFICATION</scope>
</reference>
<evidence type="ECO:0000256" key="13">
    <source>
        <dbReference type="ARBA" id="ARBA00053407"/>
    </source>
</evidence>
<dbReference type="InterPro" id="IPR035779">
    <property type="entry name" value="MLK1-3_SH3"/>
</dbReference>
<dbReference type="Pfam" id="PF14604">
    <property type="entry name" value="SH3_9"/>
    <property type="match status" value="1"/>
</dbReference>
<evidence type="ECO:0000259" key="22">
    <source>
        <dbReference type="PROSITE" id="PS50011"/>
    </source>
</evidence>
<evidence type="ECO:0000256" key="9">
    <source>
        <dbReference type="ARBA" id="ARBA00022777"/>
    </source>
</evidence>
<keyword evidence="9 15" id="KW-0418">Kinase</keyword>
<feature type="region of interest" description="Disordered" evidence="20">
    <location>
        <begin position="677"/>
        <end position="713"/>
    </location>
</feature>
<feature type="compositionally biased region" description="Polar residues" evidence="20">
    <location>
        <begin position="619"/>
        <end position="629"/>
    </location>
</feature>
<dbReference type="PRINTS" id="PR00452">
    <property type="entry name" value="SH3DOMAIN"/>
</dbReference>
<evidence type="ECO:0000256" key="3">
    <source>
        <dbReference type="ARBA" id="ARBA00022443"/>
    </source>
</evidence>
<feature type="compositionally biased region" description="Polar residues" evidence="20">
    <location>
        <begin position="865"/>
        <end position="874"/>
    </location>
</feature>
<keyword evidence="6 15" id="KW-0808">Transferase</keyword>
<dbReference type="PANTHER" id="PTHR44329:SF30">
    <property type="entry name" value="MITOGEN-ACTIVATED PROTEIN KINASE KINASE KINASE 21"/>
    <property type="match status" value="1"/>
</dbReference>
<feature type="region of interest" description="Disordered" evidence="20">
    <location>
        <begin position="1"/>
        <end position="24"/>
    </location>
</feature>
<dbReference type="GO" id="GO:0004706">
    <property type="term" value="F:JUN kinase kinase kinase activity"/>
    <property type="evidence" value="ECO:0007669"/>
    <property type="project" value="TreeGrafter"/>
</dbReference>
<dbReference type="InterPro" id="IPR001452">
    <property type="entry name" value="SH3_domain"/>
</dbReference>
<dbReference type="InterPro" id="IPR001245">
    <property type="entry name" value="Ser-Thr/Tyr_kinase_cat_dom"/>
</dbReference>
<feature type="compositionally biased region" description="Basic and acidic residues" evidence="20">
    <location>
        <begin position="604"/>
        <end position="616"/>
    </location>
</feature>
<dbReference type="SMART" id="SM00326">
    <property type="entry name" value="SH3"/>
    <property type="match status" value="1"/>
</dbReference>
<dbReference type="Pfam" id="PF07714">
    <property type="entry name" value="PK_Tyr_Ser-Thr"/>
    <property type="match status" value="1"/>
</dbReference>
<sequence>MDVSQAASPNGEVRPSGGGTGEHAWTEYPTVRTCAHSAPLCPTRSLWTAAYDYEASGEDELSLRRGDVVEVLSKDAAISGDEGWWTGKLNHRVGIFPSNYVTYQPAIYRLQSTNGSAAEQVPSSPTQIPFSELVLEEIIGVGGFGKVYRGTWKDQEVAVKAARQDPDEDITATAASVKQEAKLFSMLQHPNIIKLEGVCLEEPNLCLVMEYARGGTLNRALTGRRIPPHILVNWAVQIARGILYLHEEAVVPIIHRDLKSSNILLLEKIENDDIGRKTLKITDFGLAREWHKTTKMSAAGTYSWMAPEVIKSSLFSKGSDVWSYGVLLWELLTGEVPYRGIDGLAVAYGVAVNKLTLPIPSTCPEPFAKLMEVWRCSTTPHTVLTHLEQLYICKAAILYVNCSSAFNNILPSRLFHKMSDLGLEHNICFWIQDFLTKRPQSELRSREEELTRAALQQKSQEELLKRREQQLAEREINVLERELNILIFQLNKDKPNVKKRKGKFKRSRLKLKDGNRISLPSDFQHKITVQASPSMDKRRSLHCTSSSPPSSPTLIPRLRAIQLTQDESNRTWGRSSLFRPEEFDDVKKGIKKKGRTWGPSSVQSKERPAAAERVRPLSDGSSPWSTSLLKPQKSVPLAALFVEQGELMSSSFLHSKPKQLKFPNQVYIDLPLWRDEQQPQETPDDPCTTTSTSSTSTTPQLTPTNSLKRASARRKTDSALYGCGSLLASLVLGYDIREAIKNSAPGEDGEPPKEEKKKKEGLFQRATRFRRSTSPPSGRSRKEETSSSNNTATAVTAAVAQPVNLVSMSAIMECNSTKCLLQSEVEVSEPSPSKTEHVANNHRSDPPRPGRASAEKPSKKAETQKPVQNQNQPPEQRHHNTGTPNGPPSVPPPATQKKQQKDEKPVSGEAVPRPVSFRAKPHTWALLRGRNKSYSLGHYSGEKAAQNLNMVLSAEVGCSLLDMDTEGQKRDCTVPLCRIQSSPARPSVFELENKFLS</sequence>
<evidence type="ECO:0000313" key="23">
    <source>
        <dbReference type="Ensembl" id="ENSNFUP00015000875.1"/>
    </source>
</evidence>
<comment type="catalytic activity">
    <reaction evidence="12">
        <text>L-seryl-[protein] + ATP = O-phospho-L-seryl-[protein] + ADP + H(+)</text>
        <dbReference type="Rhea" id="RHEA:17989"/>
        <dbReference type="Rhea" id="RHEA-COMP:9863"/>
        <dbReference type="Rhea" id="RHEA-COMP:11604"/>
        <dbReference type="ChEBI" id="CHEBI:15378"/>
        <dbReference type="ChEBI" id="CHEBI:29999"/>
        <dbReference type="ChEBI" id="CHEBI:30616"/>
        <dbReference type="ChEBI" id="CHEBI:83421"/>
        <dbReference type="ChEBI" id="CHEBI:456216"/>
        <dbReference type="EC" id="2.7.11.25"/>
    </reaction>
</comment>
<dbReference type="InterPro" id="IPR016231">
    <property type="entry name" value="MLK1-4"/>
</dbReference>
<name>A0A8C6NHE4_NOTFU</name>
<evidence type="ECO:0000256" key="1">
    <source>
        <dbReference type="ARBA" id="ARBA00001946"/>
    </source>
</evidence>
<evidence type="ECO:0000256" key="20">
    <source>
        <dbReference type="SAM" id="MobiDB-lite"/>
    </source>
</evidence>
<dbReference type="EC" id="2.7.11.25" evidence="15"/>
<dbReference type="CDD" id="cd12059">
    <property type="entry name" value="SH3_MLK1-3"/>
    <property type="match status" value="1"/>
</dbReference>
<dbReference type="InterPro" id="IPR011009">
    <property type="entry name" value="Kinase-like_dom_sf"/>
</dbReference>
<dbReference type="PROSITE" id="PS50002">
    <property type="entry name" value="SH3"/>
    <property type="match status" value="1"/>
</dbReference>
<dbReference type="InterPro" id="IPR008271">
    <property type="entry name" value="Ser/Thr_kinase_AS"/>
</dbReference>
<accession>A0A8C6NHE4</accession>
<reference evidence="23" key="2">
    <citation type="submission" date="2025-08" db="UniProtKB">
        <authorList>
            <consortium name="Ensembl"/>
        </authorList>
    </citation>
    <scope>IDENTIFICATION</scope>
</reference>
<dbReference type="GO" id="GO:0005524">
    <property type="term" value="F:ATP binding"/>
    <property type="evidence" value="ECO:0007669"/>
    <property type="project" value="UniProtKB-UniRule"/>
</dbReference>
<dbReference type="SUPFAM" id="SSF56112">
    <property type="entry name" value="Protein kinase-like (PK-like)"/>
    <property type="match status" value="1"/>
</dbReference>
<reference evidence="23" key="1">
    <citation type="submission" date="2014-08" db="EMBL/GenBank/DDBJ databases">
        <authorList>
            <person name="Senf B."/>
            <person name="Petzold A."/>
            <person name="Downie B.R."/>
            <person name="Koch P."/>
            <person name="Platzer M."/>
        </authorList>
    </citation>
    <scope>NUCLEOTIDE SEQUENCE [LARGE SCALE GENOMIC DNA]</scope>
    <source>
        <strain evidence="23">GRZ</strain>
    </source>
</reference>
<feature type="region of interest" description="Disordered" evidence="20">
    <location>
        <begin position="742"/>
        <end position="793"/>
    </location>
</feature>
<dbReference type="PROSITE" id="PS00108">
    <property type="entry name" value="PROTEIN_KINASE_ST"/>
    <property type="match status" value="1"/>
</dbReference>
<evidence type="ECO:0000256" key="16">
    <source>
        <dbReference type="PIRSR" id="PIRSR000556-1"/>
    </source>
</evidence>
<evidence type="ECO:0000256" key="2">
    <source>
        <dbReference type="ARBA" id="ARBA00006529"/>
    </source>
</evidence>
<evidence type="ECO:0000256" key="19">
    <source>
        <dbReference type="PROSITE-ProRule" id="PRU10141"/>
    </source>
</evidence>
<dbReference type="Gene3D" id="3.30.200.20">
    <property type="entry name" value="Phosphorylase Kinase, domain 1"/>
    <property type="match status" value="1"/>
</dbReference>
<feature type="compositionally biased region" description="Low complexity" evidence="20">
    <location>
        <begin position="685"/>
        <end position="704"/>
    </location>
</feature>
<dbReference type="AlphaFoldDB" id="A0A8C6NHE4"/>
<feature type="compositionally biased region" description="Basic and acidic residues" evidence="20">
    <location>
        <begin position="750"/>
        <end position="762"/>
    </location>
</feature>
<evidence type="ECO:0000259" key="21">
    <source>
        <dbReference type="PROSITE" id="PS50002"/>
    </source>
</evidence>
<evidence type="ECO:0000256" key="5">
    <source>
        <dbReference type="ARBA" id="ARBA00022553"/>
    </source>
</evidence>
<feature type="region of interest" description="Disordered" evidence="20">
    <location>
        <begin position="825"/>
        <end position="915"/>
    </location>
</feature>
<feature type="compositionally biased region" description="Basic and acidic residues" evidence="20">
    <location>
        <begin position="834"/>
        <end position="863"/>
    </location>
</feature>
<comment type="cofactor">
    <cofactor evidence="1">
        <name>Mg(2+)</name>
        <dbReference type="ChEBI" id="CHEBI:18420"/>
    </cofactor>
</comment>
<keyword evidence="3 18" id="KW-0728">SH3 domain</keyword>
<evidence type="ECO:0000256" key="14">
    <source>
        <dbReference type="ARBA" id="ARBA00065138"/>
    </source>
</evidence>
<dbReference type="FunFam" id="3.30.200.20:FF:000085">
    <property type="entry name" value="Mitogen-activated protein kinase kinase kinase"/>
    <property type="match status" value="1"/>
</dbReference>
<gene>
    <name evidence="23" type="primary">MAP3K21</name>
</gene>
<dbReference type="FunFam" id="1.10.510.10:FF:000076">
    <property type="entry name" value="Mitogen-activated protein kinase kinase kinase"/>
    <property type="match status" value="1"/>
</dbReference>
<proteinExistence type="inferred from homology"/>
<feature type="domain" description="Protein kinase" evidence="22">
    <location>
        <begin position="133"/>
        <end position="455"/>
    </location>
</feature>
<evidence type="ECO:0000256" key="4">
    <source>
        <dbReference type="ARBA" id="ARBA00022527"/>
    </source>
</evidence>
<feature type="compositionally biased region" description="Pro residues" evidence="20">
    <location>
        <begin position="885"/>
        <end position="894"/>
    </location>
</feature>
<dbReference type="SMART" id="SM00220">
    <property type="entry name" value="S_TKc"/>
    <property type="match status" value="1"/>
</dbReference>
<dbReference type="PANTHER" id="PTHR44329">
    <property type="entry name" value="SERINE/THREONINE-PROTEIN KINASE TNNI3K-RELATED"/>
    <property type="match status" value="1"/>
</dbReference>
<dbReference type="InterPro" id="IPR000719">
    <property type="entry name" value="Prot_kinase_dom"/>
</dbReference>
<comment type="catalytic activity">
    <reaction evidence="11 15">
        <text>L-threonyl-[protein] + ATP = O-phospho-L-threonyl-[protein] + ADP + H(+)</text>
        <dbReference type="Rhea" id="RHEA:46608"/>
        <dbReference type="Rhea" id="RHEA-COMP:11060"/>
        <dbReference type="Rhea" id="RHEA-COMP:11605"/>
        <dbReference type="ChEBI" id="CHEBI:15378"/>
        <dbReference type="ChEBI" id="CHEBI:30013"/>
        <dbReference type="ChEBI" id="CHEBI:30616"/>
        <dbReference type="ChEBI" id="CHEBI:61977"/>
        <dbReference type="ChEBI" id="CHEBI:456216"/>
        <dbReference type="EC" id="2.7.11.25"/>
    </reaction>
</comment>
<organism evidence="23 24">
    <name type="scientific">Nothobranchius furzeri</name>
    <name type="common">Turquoise killifish</name>
    <dbReference type="NCBI Taxonomy" id="105023"/>
    <lineage>
        <taxon>Eukaryota</taxon>
        <taxon>Metazoa</taxon>
        <taxon>Chordata</taxon>
        <taxon>Craniata</taxon>
        <taxon>Vertebrata</taxon>
        <taxon>Euteleostomi</taxon>
        <taxon>Actinopterygii</taxon>
        <taxon>Neopterygii</taxon>
        <taxon>Teleostei</taxon>
        <taxon>Neoteleostei</taxon>
        <taxon>Acanthomorphata</taxon>
        <taxon>Ovalentaria</taxon>
        <taxon>Atherinomorphae</taxon>
        <taxon>Cyprinodontiformes</taxon>
        <taxon>Nothobranchiidae</taxon>
        <taxon>Nothobranchius</taxon>
    </lineage>
</organism>
<keyword evidence="4 15" id="KW-0723">Serine/threonine-protein kinase</keyword>
<evidence type="ECO:0000256" key="11">
    <source>
        <dbReference type="ARBA" id="ARBA00047559"/>
    </source>
</evidence>
<comment type="activity regulation">
    <text evidence="15">Homodimerization via the leucine zipper domains is required for autophosphorylation.</text>
</comment>
<feature type="active site" description="Proton acceptor" evidence="16">
    <location>
        <position position="257"/>
    </location>
</feature>
<comment type="function">
    <text evidence="13">Negative regulator of TLR4 signaling. Does not activate JNK1/MAPK8 pathway, p38/MAPK14, nor ERK2/MAPK1 pathways.</text>
</comment>
<dbReference type="SUPFAM" id="SSF50044">
    <property type="entry name" value="SH3-domain"/>
    <property type="match status" value="1"/>
</dbReference>
<dbReference type="PIRSF" id="PIRSF000556">
    <property type="entry name" value="MAPKKK9_11"/>
    <property type="match status" value="1"/>
</dbReference>